<dbReference type="Gene3D" id="1.10.260.40">
    <property type="entry name" value="lambda repressor-like DNA-binding domains"/>
    <property type="match status" value="1"/>
</dbReference>
<proteinExistence type="predicted"/>
<dbReference type="InterPro" id="IPR010982">
    <property type="entry name" value="Lambda_DNA-bd_dom_sf"/>
</dbReference>
<protein>
    <submittedName>
        <fullName evidence="2">Transcriptional regulator</fullName>
    </submittedName>
</protein>
<gene>
    <name evidence="2" type="ORF">B5E52_22005</name>
</gene>
<dbReference type="RefSeq" id="WP_087319071.1">
    <property type="nucleotide sequence ID" value="NZ_JABFIB010000043.1"/>
</dbReference>
<evidence type="ECO:0000313" key="2">
    <source>
        <dbReference type="EMBL" id="OUQ62097.1"/>
    </source>
</evidence>
<dbReference type="PROSITE" id="PS50943">
    <property type="entry name" value="HTH_CROC1"/>
    <property type="match status" value="1"/>
</dbReference>
<dbReference type="SUPFAM" id="SSF47413">
    <property type="entry name" value="lambda repressor-like DNA-binding domains"/>
    <property type="match status" value="1"/>
</dbReference>
<organism evidence="2 3">
    <name type="scientific">Bacteroides xylanisolvens</name>
    <dbReference type="NCBI Taxonomy" id="371601"/>
    <lineage>
        <taxon>Bacteria</taxon>
        <taxon>Pseudomonadati</taxon>
        <taxon>Bacteroidota</taxon>
        <taxon>Bacteroidia</taxon>
        <taxon>Bacteroidales</taxon>
        <taxon>Bacteroidaceae</taxon>
        <taxon>Bacteroides</taxon>
    </lineage>
</organism>
<dbReference type="GO" id="GO:0003677">
    <property type="term" value="F:DNA binding"/>
    <property type="evidence" value="ECO:0007669"/>
    <property type="project" value="InterPro"/>
</dbReference>
<evidence type="ECO:0000259" key="1">
    <source>
        <dbReference type="PROSITE" id="PS50943"/>
    </source>
</evidence>
<name>A0A1Y4UWC0_9BACE</name>
<accession>A0A1Y4UWC0</accession>
<reference evidence="3" key="1">
    <citation type="submission" date="2017-04" db="EMBL/GenBank/DDBJ databases">
        <title>Function of individual gut microbiota members based on whole genome sequencing of pure cultures obtained from chicken caecum.</title>
        <authorList>
            <person name="Medvecky M."/>
            <person name="Cejkova D."/>
            <person name="Polansky O."/>
            <person name="Karasova D."/>
            <person name="Kubasova T."/>
            <person name="Cizek A."/>
            <person name="Rychlik I."/>
        </authorList>
    </citation>
    <scope>NUCLEOTIDE SEQUENCE [LARGE SCALE GENOMIC DNA]</scope>
    <source>
        <strain evidence="3">An109</strain>
    </source>
</reference>
<sequence length="82" mass="8971">MGLRIKEVIKENGTTITELADKMGINRVNLSNMINGNPTYETLEKIATALGVNITELFDQPKNNTAGITCPHCGKNINIKVE</sequence>
<feature type="domain" description="HTH cro/C1-type" evidence="1">
    <location>
        <begin position="5"/>
        <end position="57"/>
    </location>
</feature>
<comment type="caution">
    <text evidence="2">The sequence shown here is derived from an EMBL/GenBank/DDBJ whole genome shotgun (WGS) entry which is preliminary data.</text>
</comment>
<dbReference type="EMBL" id="NFLW01000073">
    <property type="protein sequence ID" value="OUQ62097.1"/>
    <property type="molecule type" value="Genomic_DNA"/>
</dbReference>
<evidence type="ECO:0000313" key="3">
    <source>
        <dbReference type="Proteomes" id="UP000196036"/>
    </source>
</evidence>
<dbReference type="InterPro" id="IPR001387">
    <property type="entry name" value="Cro/C1-type_HTH"/>
</dbReference>
<dbReference type="CDD" id="cd00093">
    <property type="entry name" value="HTH_XRE"/>
    <property type="match status" value="1"/>
</dbReference>
<dbReference type="Proteomes" id="UP000196036">
    <property type="component" value="Unassembled WGS sequence"/>
</dbReference>
<dbReference type="AlphaFoldDB" id="A0A1Y4UWC0"/>
<dbReference type="SMART" id="SM00530">
    <property type="entry name" value="HTH_XRE"/>
    <property type="match status" value="1"/>
</dbReference>
<dbReference type="Pfam" id="PF01381">
    <property type="entry name" value="HTH_3"/>
    <property type="match status" value="1"/>
</dbReference>